<gene>
    <name evidence="2" type="ORF">D0Y65_015669</name>
</gene>
<evidence type="ECO:0000313" key="2">
    <source>
        <dbReference type="EMBL" id="RZC09042.1"/>
    </source>
</evidence>
<sequence>MCPPHTSDFDTSTPSKTLATSSKTKTVIFVALRSQMMLSLSINILSTRALHSYSATRRVEIELLAKEFLTGYELMRKVLSMWR</sequence>
<dbReference type="AlphaFoldDB" id="A0A445KDX0"/>
<protein>
    <submittedName>
        <fullName evidence="2">Uncharacterized protein</fullName>
    </submittedName>
</protein>
<dbReference type="Proteomes" id="UP000289340">
    <property type="component" value="Chromosome 6"/>
</dbReference>
<accession>A0A445KDX0</accession>
<organism evidence="2 3">
    <name type="scientific">Glycine soja</name>
    <name type="common">Wild soybean</name>
    <dbReference type="NCBI Taxonomy" id="3848"/>
    <lineage>
        <taxon>Eukaryota</taxon>
        <taxon>Viridiplantae</taxon>
        <taxon>Streptophyta</taxon>
        <taxon>Embryophyta</taxon>
        <taxon>Tracheophyta</taxon>
        <taxon>Spermatophyta</taxon>
        <taxon>Magnoliopsida</taxon>
        <taxon>eudicotyledons</taxon>
        <taxon>Gunneridae</taxon>
        <taxon>Pentapetalae</taxon>
        <taxon>rosids</taxon>
        <taxon>fabids</taxon>
        <taxon>Fabales</taxon>
        <taxon>Fabaceae</taxon>
        <taxon>Papilionoideae</taxon>
        <taxon>50 kb inversion clade</taxon>
        <taxon>NPAAA clade</taxon>
        <taxon>indigoferoid/millettioid clade</taxon>
        <taxon>Phaseoleae</taxon>
        <taxon>Glycine</taxon>
        <taxon>Glycine subgen. Soja</taxon>
    </lineage>
</organism>
<feature type="region of interest" description="Disordered" evidence="1">
    <location>
        <begin position="1"/>
        <end position="20"/>
    </location>
</feature>
<evidence type="ECO:0000256" key="1">
    <source>
        <dbReference type="SAM" id="MobiDB-lite"/>
    </source>
</evidence>
<proteinExistence type="predicted"/>
<comment type="caution">
    <text evidence="2">The sequence shown here is derived from an EMBL/GenBank/DDBJ whole genome shotgun (WGS) entry which is preliminary data.</text>
</comment>
<evidence type="ECO:0000313" key="3">
    <source>
        <dbReference type="Proteomes" id="UP000289340"/>
    </source>
</evidence>
<feature type="compositionally biased region" description="Low complexity" evidence="1">
    <location>
        <begin position="11"/>
        <end position="20"/>
    </location>
</feature>
<reference evidence="2 3" key="1">
    <citation type="submission" date="2018-09" db="EMBL/GenBank/DDBJ databases">
        <title>A high-quality reference genome of wild soybean provides a powerful tool to mine soybean genomes.</title>
        <authorList>
            <person name="Xie M."/>
            <person name="Chung C.Y.L."/>
            <person name="Li M.-W."/>
            <person name="Wong F.-L."/>
            <person name="Chan T.-F."/>
            <person name="Lam H.-M."/>
        </authorList>
    </citation>
    <scope>NUCLEOTIDE SEQUENCE [LARGE SCALE GENOMIC DNA]</scope>
    <source>
        <strain evidence="3">cv. W05</strain>
        <tissue evidence="2">Hypocotyl of etiolated seedlings</tissue>
    </source>
</reference>
<name>A0A445KDX0_GLYSO</name>
<keyword evidence="3" id="KW-1185">Reference proteome</keyword>
<dbReference type="EMBL" id="QZWG01000006">
    <property type="protein sequence ID" value="RZC09042.1"/>
    <property type="molecule type" value="Genomic_DNA"/>
</dbReference>